<feature type="transmembrane region" description="Helical" evidence="1">
    <location>
        <begin position="26"/>
        <end position="49"/>
    </location>
</feature>
<keyword evidence="1" id="KW-0472">Membrane</keyword>
<evidence type="ECO:0000256" key="1">
    <source>
        <dbReference type="SAM" id="Phobius"/>
    </source>
</evidence>
<organism evidence="3">
    <name type="scientific">viral metagenome</name>
    <dbReference type="NCBI Taxonomy" id="1070528"/>
    <lineage>
        <taxon>unclassified sequences</taxon>
        <taxon>metagenomes</taxon>
        <taxon>organismal metagenomes</taxon>
    </lineage>
</organism>
<accession>A0A6C0KUZ0</accession>
<dbReference type="InterPro" id="IPR001107">
    <property type="entry name" value="Band_7"/>
</dbReference>
<dbReference type="AlphaFoldDB" id="A0A6C0KUZ0"/>
<name>A0A6C0KUZ0_9ZZZZ</name>
<evidence type="ECO:0000259" key="2">
    <source>
        <dbReference type="Pfam" id="PF01145"/>
    </source>
</evidence>
<feature type="domain" description="Band 7" evidence="2">
    <location>
        <begin position="48"/>
        <end position="111"/>
    </location>
</feature>
<sequence>MAGGGGGNQTSAAVHRKSDDEFIVKMFIILIAIISLFVGIYIVSPFAIINVKHVGMVTRLGTVRVLYPGFNIIYPVIDKVDQINVGFDTDFTSKLTCISEDNVIMSFPGIYVDNEYSCNKNASCYTDIYVKYFLSDAKIKAKNDHKIVPEDGTIFKHMQEALSIACSKVKAYQTQKTWHILYPHIIDVLRKKVPQGVNVIAVRTDRPIIPKTEYRTSIQGIISSHMYVAITKRFA</sequence>
<proteinExistence type="predicted"/>
<reference evidence="3" key="1">
    <citation type="journal article" date="2020" name="Nature">
        <title>Giant virus diversity and host interactions through global metagenomics.</title>
        <authorList>
            <person name="Schulz F."/>
            <person name="Roux S."/>
            <person name="Paez-Espino D."/>
            <person name="Jungbluth S."/>
            <person name="Walsh D.A."/>
            <person name="Denef V.J."/>
            <person name="McMahon K.D."/>
            <person name="Konstantinidis K.T."/>
            <person name="Eloe-Fadrosh E.A."/>
            <person name="Kyrpides N.C."/>
            <person name="Woyke T."/>
        </authorList>
    </citation>
    <scope>NUCLEOTIDE SEQUENCE</scope>
    <source>
        <strain evidence="3">GVMAG-S-3300013094-100</strain>
    </source>
</reference>
<dbReference type="EMBL" id="MN740976">
    <property type="protein sequence ID" value="QHU20956.1"/>
    <property type="molecule type" value="Genomic_DNA"/>
</dbReference>
<dbReference type="Pfam" id="PF01145">
    <property type="entry name" value="Band_7"/>
    <property type="match status" value="1"/>
</dbReference>
<evidence type="ECO:0000313" key="3">
    <source>
        <dbReference type="EMBL" id="QHU20956.1"/>
    </source>
</evidence>
<keyword evidence="1" id="KW-1133">Transmembrane helix</keyword>
<protein>
    <recommendedName>
        <fullName evidence="2">Band 7 domain-containing protein</fullName>
    </recommendedName>
</protein>
<keyword evidence="1" id="KW-0812">Transmembrane</keyword>